<name>A0AAW4H8F0_VIBVL</name>
<protein>
    <submittedName>
        <fullName evidence="1">Uncharacterized protein</fullName>
    </submittedName>
</protein>
<proteinExistence type="predicted"/>
<evidence type="ECO:0000313" key="2">
    <source>
        <dbReference type="Proteomes" id="UP000664056"/>
    </source>
</evidence>
<comment type="caution">
    <text evidence="1">The sequence shown here is derived from an EMBL/GenBank/DDBJ whole genome shotgun (WGS) entry which is preliminary data.</text>
</comment>
<organism evidence="1 2">
    <name type="scientific">Vibrio vulnificus</name>
    <dbReference type="NCBI Taxonomy" id="672"/>
    <lineage>
        <taxon>Bacteria</taxon>
        <taxon>Pseudomonadati</taxon>
        <taxon>Pseudomonadota</taxon>
        <taxon>Gammaproteobacteria</taxon>
        <taxon>Vibrionales</taxon>
        <taxon>Vibrionaceae</taxon>
        <taxon>Vibrio</taxon>
    </lineage>
</organism>
<gene>
    <name evidence="1" type="ORF">J0J18_03765</name>
</gene>
<accession>A0AAW4H8F0</accession>
<dbReference type="Proteomes" id="UP000664056">
    <property type="component" value="Unassembled WGS sequence"/>
</dbReference>
<evidence type="ECO:0000313" key="1">
    <source>
        <dbReference type="EMBL" id="MBN8120836.1"/>
    </source>
</evidence>
<sequence length="87" mass="9563">MGANIPKLGRYPSGKAFRLTPRVDNLNHGIERARCGSKFLPHNPERKRAFTSRGALECMHFNSMSVTVVADPTPYQPDAPGQVVSLV</sequence>
<reference evidence="1" key="1">
    <citation type="submission" date="2021-03" db="EMBL/GenBank/DDBJ databases">
        <title>Study of the foodborne Vibrio vulnificus isolates from China.</title>
        <authorList>
            <person name="Zheng Z."/>
            <person name="Ye L."/>
        </authorList>
    </citation>
    <scope>NUCLEOTIDE SEQUENCE</scope>
    <source>
        <strain evidence="1">Vv1582</strain>
    </source>
</reference>
<dbReference type="AlphaFoldDB" id="A0AAW4H8F0"/>
<dbReference type="EMBL" id="JAFKOQ010000001">
    <property type="protein sequence ID" value="MBN8120836.1"/>
    <property type="molecule type" value="Genomic_DNA"/>
</dbReference>
<dbReference type="RefSeq" id="WP_108653696.1">
    <property type="nucleotide sequence ID" value="NZ_JAFKOZ010000018.1"/>
</dbReference>